<name>A0A921ILA0_9FIRM</name>
<sequence>MAKGRVVFYEESDRPTAPPRTVYTNQARRQRRKRCRRGRRLLFALALLVVVSSVGYVLWYTHSPADSVISDADRDQVESDTGGSADSTDLTAAAAEPADGRIVVAIDPGHGGVNPNIGAEDYGSEANGLRESEVTLATALALYDLLAVDDRFAPVLTADGTTYLKPSERGAVAAQAGAQLFLSIHLNYDSSASSNGFECYAAPPALSTNAESVRFGQLVAQAFSDLGLHLRGTNGVRYLYYDANDNKQIYESTDTTVRWDPTFTVLQASGCPAVLCEEGFISNSGDMALLAGEDGCQAAAQAYYDCICSYFSLT</sequence>
<dbReference type="AlphaFoldDB" id="A0A921ILA0"/>
<feature type="transmembrane region" description="Helical" evidence="3">
    <location>
        <begin position="41"/>
        <end position="60"/>
    </location>
</feature>
<dbReference type="GO" id="GO:0008745">
    <property type="term" value="F:N-acetylmuramoyl-L-alanine amidase activity"/>
    <property type="evidence" value="ECO:0007669"/>
    <property type="project" value="InterPro"/>
</dbReference>
<protein>
    <submittedName>
        <fullName evidence="5">N-acetylmuramoyl-L-alanine amidase</fullName>
    </submittedName>
</protein>
<keyword evidence="3" id="KW-0472">Membrane</keyword>
<proteinExistence type="predicted"/>
<dbReference type="SMART" id="SM00646">
    <property type="entry name" value="Ami_3"/>
    <property type="match status" value="1"/>
</dbReference>
<dbReference type="GO" id="GO:0009253">
    <property type="term" value="P:peptidoglycan catabolic process"/>
    <property type="evidence" value="ECO:0007669"/>
    <property type="project" value="InterPro"/>
</dbReference>
<evidence type="ECO:0000256" key="1">
    <source>
        <dbReference type="ARBA" id="ARBA00022801"/>
    </source>
</evidence>
<evidence type="ECO:0000313" key="6">
    <source>
        <dbReference type="Proteomes" id="UP000782880"/>
    </source>
</evidence>
<keyword evidence="3" id="KW-1133">Transmembrane helix</keyword>
<dbReference type="SUPFAM" id="SSF53187">
    <property type="entry name" value="Zn-dependent exopeptidases"/>
    <property type="match status" value="1"/>
</dbReference>
<dbReference type="EMBL" id="DYVE01000273">
    <property type="protein sequence ID" value="HJG29071.1"/>
    <property type="molecule type" value="Genomic_DNA"/>
</dbReference>
<dbReference type="Gene3D" id="3.40.630.40">
    <property type="entry name" value="Zn-dependent exopeptidases"/>
    <property type="match status" value="1"/>
</dbReference>
<dbReference type="InterPro" id="IPR002508">
    <property type="entry name" value="MurNAc-LAA_cat"/>
</dbReference>
<feature type="region of interest" description="Disordered" evidence="2">
    <location>
        <begin position="9"/>
        <end position="31"/>
    </location>
</feature>
<dbReference type="PANTHER" id="PTHR30404:SF0">
    <property type="entry name" value="N-ACETYLMURAMOYL-L-ALANINE AMIDASE AMIC"/>
    <property type="match status" value="1"/>
</dbReference>
<dbReference type="Pfam" id="PF01520">
    <property type="entry name" value="Amidase_3"/>
    <property type="match status" value="1"/>
</dbReference>
<dbReference type="Proteomes" id="UP000782880">
    <property type="component" value="Unassembled WGS sequence"/>
</dbReference>
<dbReference type="InterPro" id="IPR050695">
    <property type="entry name" value="N-acetylmuramoyl_amidase_3"/>
</dbReference>
<accession>A0A921ILA0</accession>
<feature type="domain" description="MurNAc-LAA" evidence="4">
    <location>
        <begin position="170"/>
        <end position="308"/>
    </location>
</feature>
<reference evidence="5" key="2">
    <citation type="submission" date="2021-09" db="EMBL/GenBank/DDBJ databases">
        <authorList>
            <person name="Gilroy R."/>
        </authorList>
    </citation>
    <scope>NUCLEOTIDE SEQUENCE</scope>
    <source>
        <strain evidence="5">ChiBcec21-2208</strain>
    </source>
</reference>
<gene>
    <name evidence="5" type="ORF">K8V20_10580</name>
</gene>
<dbReference type="PANTHER" id="PTHR30404">
    <property type="entry name" value="N-ACETYLMURAMOYL-L-ALANINE AMIDASE"/>
    <property type="match status" value="1"/>
</dbReference>
<feature type="region of interest" description="Disordered" evidence="2">
    <location>
        <begin position="71"/>
        <end position="91"/>
    </location>
</feature>
<evidence type="ECO:0000313" key="5">
    <source>
        <dbReference type="EMBL" id="HJG29071.1"/>
    </source>
</evidence>
<reference evidence="5" key="1">
    <citation type="journal article" date="2021" name="PeerJ">
        <title>Extensive microbial diversity within the chicken gut microbiome revealed by metagenomics and culture.</title>
        <authorList>
            <person name="Gilroy R."/>
            <person name="Ravi A."/>
            <person name="Getino M."/>
            <person name="Pursley I."/>
            <person name="Horton D.L."/>
            <person name="Alikhan N.F."/>
            <person name="Baker D."/>
            <person name="Gharbi K."/>
            <person name="Hall N."/>
            <person name="Watson M."/>
            <person name="Adriaenssens E.M."/>
            <person name="Foster-Nyarko E."/>
            <person name="Jarju S."/>
            <person name="Secka A."/>
            <person name="Antonio M."/>
            <person name="Oren A."/>
            <person name="Chaudhuri R.R."/>
            <person name="La Ragione R."/>
            <person name="Hildebrand F."/>
            <person name="Pallen M.J."/>
        </authorList>
    </citation>
    <scope>NUCLEOTIDE SEQUENCE</scope>
    <source>
        <strain evidence="5">ChiBcec21-2208</strain>
    </source>
</reference>
<comment type="caution">
    <text evidence="5">The sequence shown here is derived from an EMBL/GenBank/DDBJ whole genome shotgun (WGS) entry which is preliminary data.</text>
</comment>
<dbReference type="CDD" id="cd02696">
    <property type="entry name" value="MurNAc-LAA"/>
    <property type="match status" value="1"/>
</dbReference>
<evidence type="ECO:0000256" key="3">
    <source>
        <dbReference type="SAM" id="Phobius"/>
    </source>
</evidence>
<organism evidence="5 6">
    <name type="scientific">Subdoligranulum variabile</name>
    <dbReference type="NCBI Taxonomy" id="214851"/>
    <lineage>
        <taxon>Bacteria</taxon>
        <taxon>Bacillati</taxon>
        <taxon>Bacillota</taxon>
        <taxon>Clostridia</taxon>
        <taxon>Eubacteriales</taxon>
        <taxon>Oscillospiraceae</taxon>
        <taxon>Subdoligranulum</taxon>
    </lineage>
</organism>
<evidence type="ECO:0000256" key="2">
    <source>
        <dbReference type="SAM" id="MobiDB-lite"/>
    </source>
</evidence>
<dbReference type="GO" id="GO:0030288">
    <property type="term" value="C:outer membrane-bounded periplasmic space"/>
    <property type="evidence" value="ECO:0007669"/>
    <property type="project" value="TreeGrafter"/>
</dbReference>
<keyword evidence="1" id="KW-0378">Hydrolase</keyword>
<keyword evidence="3" id="KW-0812">Transmembrane</keyword>
<evidence type="ECO:0000259" key="4">
    <source>
        <dbReference type="SMART" id="SM00646"/>
    </source>
</evidence>